<proteinExistence type="predicted"/>
<sequence>MPTSTWHPSNLASPPTNVLRTFLSPSYILLEFHFTISITLSLYRQYKSRKSALSNACLSKIGALIILTVIIFAMLSYHMLSLFIASYISWSGRVEVLRRVFGIGCSNITE</sequence>
<feature type="transmembrane region" description="Helical" evidence="1">
    <location>
        <begin position="22"/>
        <end position="43"/>
    </location>
</feature>
<dbReference type="EMBL" id="ML994612">
    <property type="protein sequence ID" value="KAF2194077.1"/>
    <property type="molecule type" value="Genomic_DNA"/>
</dbReference>
<evidence type="ECO:0000313" key="3">
    <source>
        <dbReference type="Proteomes" id="UP000800200"/>
    </source>
</evidence>
<name>A0A6A6EPG5_9PEZI</name>
<keyword evidence="1" id="KW-0472">Membrane</keyword>
<evidence type="ECO:0000256" key="1">
    <source>
        <dbReference type="SAM" id="Phobius"/>
    </source>
</evidence>
<keyword evidence="1" id="KW-0812">Transmembrane</keyword>
<evidence type="ECO:0000313" key="2">
    <source>
        <dbReference type="EMBL" id="KAF2194077.1"/>
    </source>
</evidence>
<keyword evidence="3" id="KW-1185">Reference proteome</keyword>
<dbReference type="AlphaFoldDB" id="A0A6A6EPG5"/>
<feature type="transmembrane region" description="Helical" evidence="1">
    <location>
        <begin position="64"/>
        <end position="90"/>
    </location>
</feature>
<accession>A0A6A6EPG5</accession>
<dbReference type="Proteomes" id="UP000800200">
    <property type="component" value="Unassembled WGS sequence"/>
</dbReference>
<reference evidence="2" key="1">
    <citation type="journal article" date="2020" name="Stud. Mycol.">
        <title>101 Dothideomycetes genomes: a test case for predicting lifestyles and emergence of pathogens.</title>
        <authorList>
            <person name="Haridas S."/>
            <person name="Albert R."/>
            <person name="Binder M."/>
            <person name="Bloem J."/>
            <person name="Labutti K."/>
            <person name="Salamov A."/>
            <person name="Andreopoulos B."/>
            <person name="Baker S."/>
            <person name="Barry K."/>
            <person name="Bills G."/>
            <person name="Bluhm B."/>
            <person name="Cannon C."/>
            <person name="Castanera R."/>
            <person name="Culley D."/>
            <person name="Daum C."/>
            <person name="Ezra D."/>
            <person name="Gonzalez J."/>
            <person name="Henrissat B."/>
            <person name="Kuo A."/>
            <person name="Liang C."/>
            <person name="Lipzen A."/>
            <person name="Lutzoni F."/>
            <person name="Magnuson J."/>
            <person name="Mondo S."/>
            <person name="Nolan M."/>
            <person name="Ohm R."/>
            <person name="Pangilinan J."/>
            <person name="Park H.-J."/>
            <person name="Ramirez L."/>
            <person name="Alfaro M."/>
            <person name="Sun H."/>
            <person name="Tritt A."/>
            <person name="Yoshinaga Y."/>
            <person name="Zwiers L.-H."/>
            <person name="Turgeon B."/>
            <person name="Goodwin S."/>
            <person name="Spatafora J."/>
            <person name="Crous P."/>
            <person name="Grigoriev I."/>
        </authorList>
    </citation>
    <scope>NUCLEOTIDE SEQUENCE</scope>
    <source>
        <strain evidence="2">CBS 207.26</strain>
    </source>
</reference>
<protein>
    <submittedName>
        <fullName evidence="2">Uncharacterized protein</fullName>
    </submittedName>
</protein>
<dbReference type="OrthoDB" id="18595at2759"/>
<keyword evidence="1" id="KW-1133">Transmembrane helix</keyword>
<organism evidence="2 3">
    <name type="scientific">Zopfia rhizophila CBS 207.26</name>
    <dbReference type="NCBI Taxonomy" id="1314779"/>
    <lineage>
        <taxon>Eukaryota</taxon>
        <taxon>Fungi</taxon>
        <taxon>Dikarya</taxon>
        <taxon>Ascomycota</taxon>
        <taxon>Pezizomycotina</taxon>
        <taxon>Dothideomycetes</taxon>
        <taxon>Dothideomycetes incertae sedis</taxon>
        <taxon>Zopfiaceae</taxon>
        <taxon>Zopfia</taxon>
    </lineage>
</organism>
<gene>
    <name evidence="2" type="ORF">K469DRAFT_709576</name>
</gene>